<feature type="domain" description="Fatty acid desaturase" evidence="2">
    <location>
        <begin position="84"/>
        <end position="326"/>
    </location>
</feature>
<name>A0A059L475_9PSED</name>
<organism evidence="3 4">
    <name type="scientific">Pseudomonas mandelii PD30</name>
    <dbReference type="NCBI Taxonomy" id="1419583"/>
    <lineage>
        <taxon>Bacteria</taxon>
        <taxon>Pseudomonadati</taxon>
        <taxon>Pseudomonadota</taxon>
        <taxon>Gammaproteobacteria</taxon>
        <taxon>Pseudomonadales</taxon>
        <taxon>Pseudomonadaceae</taxon>
        <taxon>Pseudomonas</taxon>
    </lineage>
</organism>
<proteinExistence type="predicted"/>
<keyword evidence="1" id="KW-0812">Transmembrane</keyword>
<dbReference type="eggNOG" id="COG3239">
    <property type="taxonomic scope" value="Bacteria"/>
</dbReference>
<sequence>MPEQNAAYENRGKPVPRDYRLLGPEAAKAAQKGLVSANWYQSPISRKRMKELMQRRDGPALRDTAIWLLAMVVTGFGGYWFWGSWACVPFFFVYGLLYGTASNARWHEAGHGTAFKTRWMNDAVYQLSSFMFMFEPQVWRWSHARHHTDTIIVGRDPEIVEPRPPSLINMVLSLFRMPYALKTMGSVCRHAVGRMDEEEQTFIPESEWPKVVRDARVWLVIYGLVVVAALYLQSWLPLMFIGLPTLYGGWLSYLFGLTQHVGLAEDVLDHRSNCRTIYMGPVMRFLYLNMNYHLEHHMYPMVPFHALAQLHEEIRHDCPPPYTSLFEAFKEILPTIWKQRKDPTYFIRRPLPQRAEPAATARAETEVTPA</sequence>
<dbReference type="PANTHER" id="PTHR19353">
    <property type="entry name" value="FATTY ACID DESATURASE 2"/>
    <property type="match status" value="1"/>
</dbReference>
<evidence type="ECO:0000256" key="1">
    <source>
        <dbReference type="SAM" id="Phobius"/>
    </source>
</evidence>
<dbReference type="EMBL" id="AZQQ01000074">
    <property type="protein sequence ID" value="KDD68920.1"/>
    <property type="molecule type" value="Genomic_DNA"/>
</dbReference>
<dbReference type="Pfam" id="PF00487">
    <property type="entry name" value="FA_desaturase"/>
    <property type="match status" value="1"/>
</dbReference>
<dbReference type="InterPro" id="IPR012171">
    <property type="entry name" value="Fatty_acid_desaturase"/>
</dbReference>
<dbReference type="InterPro" id="IPR039393">
    <property type="entry name" value="Rhizopine-oxygenase-like"/>
</dbReference>
<dbReference type="RefSeq" id="WP_033056494.1">
    <property type="nucleotide sequence ID" value="NZ_AZQQ01000074.1"/>
</dbReference>
<dbReference type="PANTHER" id="PTHR19353:SF19">
    <property type="entry name" value="DELTA(5) FATTY ACID DESATURASE C-RELATED"/>
    <property type="match status" value="1"/>
</dbReference>
<gene>
    <name evidence="3" type="ORF">V466_10870</name>
</gene>
<keyword evidence="1" id="KW-1133">Transmembrane helix</keyword>
<dbReference type="GO" id="GO:0016020">
    <property type="term" value="C:membrane"/>
    <property type="evidence" value="ECO:0007669"/>
    <property type="project" value="TreeGrafter"/>
</dbReference>
<dbReference type="InterPro" id="IPR005804">
    <property type="entry name" value="FA_desaturase_dom"/>
</dbReference>
<dbReference type="GO" id="GO:0016717">
    <property type="term" value="F:oxidoreductase activity, acting on paired donors, with oxidation of a pair of donors resulting in the reduction of molecular oxygen to two molecules of water"/>
    <property type="evidence" value="ECO:0007669"/>
    <property type="project" value="TreeGrafter"/>
</dbReference>
<dbReference type="GO" id="GO:0008610">
    <property type="term" value="P:lipid biosynthetic process"/>
    <property type="evidence" value="ECO:0007669"/>
    <property type="project" value="UniProtKB-ARBA"/>
</dbReference>
<protein>
    <submittedName>
        <fullName evidence="3">Fatty acid desaturase</fullName>
    </submittedName>
</protein>
<accession>A0A059L475</accession>
<feature type="transmembrane region" description="Helical" evidence="1">
    <location>
        <begin position="215"/>
        <end position="232"/>
    </location>
</feature>
<dbReference type="AlphaFoldDB" id="A0A059L475"/>
<evidence type="ECO:0000313" key="4">
    <source>
        <dbReference type="Proteomes" id="UP000026739"/>
    </source>
</evidence>
<evidence type="ECO:0000259" key="2">
    <source>
        <dbReference type="Pfam" id="PF00487"/>
    </source>
</evidence>
<dbReference type="Proteomes" id="UP000026739">
    <property type="component" value="Unassembled WGS sequence"/>
</dbReference>
<reference evidence="3 4" key="1">
    <citation type="submission" date="2013-12" db="EMBL/GenBank/DDBJ databases">
        <authorList>
            <person name="Formusa P.A."/>
            <person name="Habash M."/>
            <person name="Lee H."/>
            <person name="Trevors J.T."/>
        </authorList>
    </citation>
    <scope>NUCLEOTIDE SEQUENCE [LARGE SCALE GENOMIC DNA]</scope>
    <source>
        <strain evidence="3 4">PD30</strain>
    </source>
</reference>
<evidence type="ECO:0000313" key="3">
    <source>
        <dbReference type="EMBL" id="KDD68920.1"/>
    </source>
</evidence>
<keyword evidence="1" id="KW-0472">Membrane</keyword>
<comment type="caution">
    <text evidence="3">The sequence shown here is derived from an EMBL/GenBank/DDBJ whole genome shotgun (WGS) entry which is preliminary data.</text>
</comment>
<dbReference type="CDD" id="cd03511">
    <property type="entry name" value="Rhizopine-oxygenase-like"/>
    <property type="match status" value="1"/>
</dbReference>